<sequence>METRSIGVLSFRRIRVTPMLLVVLGGTFVAYGAYRGEVHTVLAKAIRICLECVGIG</sequence>
<organism evidence="1 2">
    <name type="scientific">Olsenella uli (strain ATCC 49627 / DSM 7084 / CCUG 31166 / CIP 109912 / JCM 12494 / LMG 11480 / NCIMB 702895 / VPI D76D-27C)</name>
    <name type="common">Lactobacillus uli</name>
    <dbReference type="NCBI Taxonomy" id="633147"/>
    <lineage>
        <taxon>Bacteria</taxon>
        <taxon>Bacillati</taxon>
        <taxon>Actinomycetota</taxon>
        <taxon>Coriobacteriia</taxon>
        <taxon>Coriobacteriales</taxon>
        <taxon>Atopobiaceae</taxon>
        <taxon>Olsenella</taxon>
    </lineage>
</organism>
<proteinExistence type="predicted"/>
<gene>
    <name evidence="1" type="ordered locus">Olsu_1772</name>
</gene>
<evidence type="ECO:0000313" key="1">
    <source>
        <dbReference type="EMBL" id="ADK68860.1"/>
    </source>
</evidence>
<dbReference type="AlphaFoldDB" id="E1QXK7"/>
<dbReference type="eggNOG" id="ENOG5031V24">
    <property type="taxonomic scope" value="Bacteria"/>
</dbReference>
<protein>
    <recommendedName>
        <fullName evidence="3">Thioredoxin</fullName>
    </recommendedName>
</protein>
<name>E1QXK7_OLSUV</name>
<keyword evidence="2" id="KW-1185">Reference proteome</keyword>
<dbReference type="KEGG" id="ols:Olsu_1772"/>
<dbReference type="NCBIfam" id="NF040920">
    <property type="entry name" value="CD1871A_fam"/>
    <property type="match status" value="1"/>
</dbReference>
<dbReference type="HOGENOM" id="CLU_209121_0_2_11"/>
<evidence type="ECO:0008006" key="3">
    <source>
        <dbReference type="Google" id="ProtNLM"/>
    </source>
</evidence>
<dbReference type="STRING" id="633147.Olsu_1772"/>
<accession>E1QXK7</accession>
<dbReference type="EMBL" id="CP002106">
    <property type="protein sequence ID" value="ADK68860.1"/>
    <property type="molecule type" value="Genomic_DNA"/>
</dbReference>
<evidence type="ECO:0000313" key="2">
    <source>
        <dbReference type="Proteomes" id="UP000000333"/>
    </source>
</evidence>
<dbReference type="InterPro" id="IPR047708">
    <property type="entry name" value="CD1871A-like"/>
</dbReference>
<reference evidence="1 2" key="1">
    <citation type="journal article" date="2010" name="Stand. Genomic Sci.">
        <title>Complete genome sequence of Olsenella uli type strain (VPI D76D-27C).</title>
        <authorList>
            <person name="Goker M."/>
            <person name="Held B."/>
            <person name="Lucas S."/>
            <person name="Nolan M."/>
            <person name="Yasawong M."/>
            <person name="Glavina Del Rio T."/>
            <person name="Tice H."/>
            <person name="Cheng J.F."/>
            <person name="Bruce D."/>
            <person name="Detter J.C."/>
            <person name="Tapia R."/>
            <person name="Han C."/>
            <person name="Goodwin L."/>
            <person name="Pitluck S."/>
            <person name="Liolios K."/>
            <person name="Ivanova N."/>
            <person name="Mavromatis K."/>
            <person name="Mikhailova N."/>
            <person name="Pati A."/>
            <person name="Chen A."/>
            <person name="Palaniappan K."/>
            <person name="Land M."/>
            <person name="Hauser L."/>
            <person name="Chang Y.J."/>
            <person name="Jeffries C.D."/>
            <person name="Rohde M."/>
            <person name="Sikorski J."/>
            <person name="Pukall R."/>
            <person name="Woyke T."/>
            <person name="Bristow J."/>
            <person name="Eisen J.A."/>
            <person name="Markowitz V."/>
            <person name="Hugenholtz P."/>
            <person name="Kyrpides N.C."/>
            <person name="Klenk H.P."/>
            <person name="Lapidus A."/>
        </authorList>
    </citation>
    <scope>NUCLEOTIDE SEQUENCE [LARGE SCALE GENOMIC DNA]</scope>
    <source>
        <strain evidence="2">ATCC 49627 / DSM 7084 / CIP 109912 / JCM 12494 / NCIMB 702895 / VPI D76D-27C</strain>
    </source>
</reference>
<dbReference type="Proteomes" id="UP000000333">
    <property type="component" value="Chromosome"/>
</dbReference>